<dbReference type="InterPro" id="IPR001179">
    <property type="entry name" value="PPIase_FKBP_dom"/>
</dbReference>
<feature type="region of interest" description="Disordered" evidence="7">
    <location>
        <begin position="159"/>
        <end position="185"/>
    </location>
</feature>
<dbReference type="Pfam" id="PF00254">
    <property type="entry name" value="FKBP_C"/>
    <property type="match status" value="1"/>
</dbReference>
<feature type="compositionally biased region" description="Basic and acidic residues" evidence="7">
    <location>
        <begin position="352"/>
        <end position="362"/>
    </location>
</feature>
<comment type="similarity">
    <text evidence="2">Belongs to the FKBP-type PPIase family.</text>
</comment>
<dbReference type="Proteomes" id="UP000017174">
    <property type="component" value="Unassembled WGS sequence"/>
</dbReference>
<dbReference type="PATRIC" id="fig|888019.4.peg.325"/>
<keyword evidence="5 6" id="KW-0413">Isomerase</keyword>
<organism evidence="9 10">
    <name type="scientific">Rothia aeria F0184</name>
    <dbReference type="NCBI Taxonomy" id="888019"/>
    <lineage>
        <taxon>Bacteria</taxon>
        <taxon>Bacillati</taxon>
        <taxon>Actinomycetota</taxon>
        <taxon>Actinomycetes</taxon>
        <taxon>Micrococcales</taxon>
        <taxon>Micrococcaceae</taxon>
        <taxon>Rothia</taxon>
    </lineage>
</organism>
<dbReference type="PANTHER" id="PTHR43811">
    <property type="entry name" value="FKBP-TYPE PEPTIDYL-PROLYL CIS-TRANS ISOMERASE FKPA"/>
    <property type="match status" value="1"/>
</dbReference>
<dbReference type="EMBL" id="AXZG01000010">
    <property type="protein sequence ID" value="ERT67473.1"/>
    <property type="molecule type" value="Genomic_DNA"/>
</dbReference>
<name>U7V9I7_9MICC</name>
<dbReference type="GO" id="GO:0003755">
    <property type="term" value="F:peptidyl-prolyl cis-trans isomerase activity"/>
    <property type="evidence" value="ECO:0007669"/>
    <property type="project" value="UniProtKB-KW"/>
</dbReference>
<reference evidence="9 10" key="1">
    <citation type="submission" date="2013-08" db="EMBL/GenBank/DDBJ databases">
        <authorList>
            <person name="Weinstock G."/>
            <person name="Sodergren E."/>
            <person name="Wylie T."/>
            <person name="Fulton L."/>
            <person name="Fulton R."/>
            <person name="Fronick C."/>
            <person name="O'Laughlin M."/>
            <person name="Godfrey J."/>
            <person name="Miner T."/>
            <person name="Herter B."/>
            <person name="Appelbaum E."/>
            <person name="Cordes M."/>
            <person name="Lek S."/>
            <person name="Wollam A."/>
            <person name="Pepin K.H."/>
            <person name="Palsikar V.B."/>
            <person name="Mitreva M."/>
            <person name="Wilson R.K."/>
        </authorList>
    </citation>
    <scope>NUCLEOTIDE SEQUENCE [LARGE SCALE GENOMIC DNA]</scope>
    <source>
        <strain evidence="9 10">F0184</strain>
    </source>
</reference>
<dbReference type="EC" id="5.2.1.8" evidence="3 6"/>
<feature type="domain" description="PPIase FKBP-type" evidence="8">
    <location>
        <begin position="255"/>
        <end position="342"/>
    </location>
</feature>
<feature type="region of interest" description="Disordered" evidence="7">
    <location>
        <begin position="352"/>
        <end position="410"/>
    </location>
</feature>
<evidence type="ECO:0000256" key="6">
    <source>
        <dbReference type="PROSITE-ProRule" id="PRU00277"/>
    </source>
</evidence>
<evidence type="ECO:0000313" key="10">
    <source>
        <dbReference type="Proteomes" id="UP000017174"/>
    </source>
</evidence>
<evidence type="ECO:0000256" key="2">
    <source>
        <dbReference type="ARBA" id="ARBA00006577"/>
    </source>
</evidence>
<keyword evidence="4 6" id="KW-0697">Rotamase</keyword>
<dbReference type="AlphaFoldDB" id="U7V9I7"/>
<dbReference type="Gene3D" id="3.10.50.40">
    <property type="match status" value="1"/>
</dbReference>
<evidence type="ECO:0000256" key="5">
    <source>
        <dbReference type="ARBA" id="ARBA00023235"/>
    </source>
</evidence>
<evidence type="ECO:0000256" key="3">
    <source>
        <dbReference type="ARBA" id="ARBA00013194"/>
    </source>
</evidence>
<evidence type="ECO:0000256" key="7">
    <source>
        <dbReference type="SAM" id="MobiDB-lite"/>
    </source>
</evidence>
<dbReference type="SUPFAM" id="SSF54534">
    <property type="entry name" value="FKBP-like"/>
    <property type="match status" value="1"/>
</dbReference>
<comment type="catalytic activity">
    <reaction evidence="1 6">
        <text>[protein]-peptidylproline (omega=180) = [protein]-peptidylproline (omega=0)</text>
        <dbReference type="Rhea" id="RHEA:16237"/>
        <dbReference type="Rhea" id="RHEA-COMP:10747"/>
        <dbReference type="Rhea" id="RHEA-COMP:10748"/>
        <dbReference type="ChEBI" id="CHEBI:83833"/>
        <dbReference type="ChEBI" id="CHEBI:83834"/>
        <dbReference type="EC" id="5.2.1.8"/>
    </reaction>
</comment>
<dbReference type="HOGENOM" id="CLU_053307_0_0_11"/>
<evidence type="ECO:0000259" key="8">
    <source>
        <dbReference type="PROSITE" id="PS50059"/>
    </source>
</evidence>
<sequence length="410" mass="43461">MAVAWVFECRFKSPTNRKEAFVLKHHKKAAAASVLCLSLLLSACGNNTNNADNPLDKVQVDMNGATAAPSASFSTPFSVDRNVSRVIEEGSGEAIQDGDNILVEITQFNGTDGSSKDAQGREQTTYASAPFNITVNEQLKEEDPEAYETVKKLKVGGSFMMSSNRDPRVQPSPGAPAKTVSPGTPTNVQVITVKQKINNLVSGKAEAEDPKLPKFTLDEKSGKAEIKLPEDKGEEPKELVSKDLIVGSGEKVKETDNVYARYMGVRWSDGKEFENHYNADSTQPVVGFPLQQVIQGWQKGLVGKTVGSRVELIIPANLAYGEQAPENTKGALVFVIDIIDAKTNHSAVKAKEQTDALKKQAAEKAASASANPSGGAAPSQTPAPSGDGSASASASPAATEQKPSESASTK</sequence>
<feature type="compositionally biased region" description="Low complexity" evidence="7">
    <location>
        <begin position="363"/>
        <end position="398"/>
    </location>
</feature>
<dbReference type="PROSITE" id="PS50059">
    <property type="entry name" value="FKBP_PPIASE"/>
    <property type="match status" value="1"/>
</dbReference>
<dbReference type="PANTHER" id="PTHR43811:SF19">
    <property type="entry name" value="39 KDA FK506-BINDING NUCLEAR PROTEIN"/>
    <property type="match status" value="1"/>
</dbReference>
<protein>
    <recommendedName>
        <fullName evidence="3 6">peptidylprolyl isomerase</fullName>
        <ecNumber evidence="3 6">5.2.1.8</ecNumber>
    </recommendedName>
</protein>
<gene>
    <name evidence="9" type="ORF">HMPREF0742_00378</name>
</gene>
<evidence type="ECO:0000256" key="4">
    <source>
        <dbReference type="ARBA" id="ARBA00023110"/>
    </source>
</evidence>
<proteinExistence type="inferred from homology"/>
<comment type="caution">
    <text evidence="9">The sequence shown here is derived from an EMBL/GenBank/DDBJ whole genome shotgun (WGS) entry which is preliminary data.</text>
</comment>
<evidence type="ECO:0000313" key="9">
    <source>
        <dbReference type="EMBL" id="ERT67473.1"/>
    </source>
</evidence>
<accession>U7V9I7</accession>
<dbReference type="InterPro" id="IPR046357">
    <property type="entry name" value="PPIase_dom_sf"/>
</dbReference>
<evidence type="ECO:0000256" key="1">
    <source>
        <dbReference type="ARBA" id="ARBA00000971"/>
    </source>
</evidence>